<dbReference type="GeneID" id="80905602"/>
<dbReference type="EMBL" id="JAPEUX010000002">
    <property type="protein sequence ID" value="KAJ4357496.1"/>
    <property type="molecule type" value="Genomic_DNA"/>
</dbReference>
<dbReference type="OrthoDB" id="5429780at2759"/>
<accession>A0A9W8XRE8</accession>
<dbReference type="RefSeq" id="XP_056074355.1">
    <property type="nucleotide sequence ID" value="XM_056210882.1"/>
</dbReference>
<evidence type="ECO:0000313" key="2">
    <source>
        <dbReference type="Proteomes" id="UP001140513"/>
    </source>
</evidence>
<gene>
    <name evidence="1" type="ORF">N0V89_002072</name>
</gene>
<protein>
    <submittedName>
        <fullName evidence="1">Uncharacterized protein</fullName>
    </submittedName>
</protein>
<comment type="caution">
    <text evidence="1">The sequence shown here is derived from an EMBL/GenBank/DDBJ whole genome shotgun (WGS) entry which is preliminary data.</text>
</comment>
<dbReference type="Proteomes" id="UP001140513">
    <property type="component" value="Unassembled WGS sequence"/>
</dbReference>
<proteinExistence type="predicted"/>
<sequence length="407" mass="46498">MAFNILVISDLIVEKTRNYKPDLIGEISSGMRSVSLEILTPPTSPPVSIPSVVGSSKSTATSDSINVPHRMYSPQTFQYLGFSPNVAKYLFGKLEKRMEDLGEEEPDLLAYWQSYVRHKCDEIEDTSDDWEEAMDSVGIHGRMRNALLDPKHVSIRGIQSLSSWLCEMIETNYDALIDLPDTILLHVEPDHPYIRGGGFEVDYSVPATLGGHINLFKSVALKRARNVIAEDGTIDLVDLQSSEGTDFAIRGGLYFTHQMWVATHYSRLIGDACPVCDRRTIEISVPLEHLKKENMLELDFGGMWKRLIFYSRRCVTYPKDVSRLRSDHHVVHGPIAHTANQSFSKMKDPEEIQKKHMLWEFQKEQKGKLGKQYVWLKEEAVERLSEVVREKVWMRRPEQSYALVESP</sequence>
<reference evidence="1" key="1">
    <citation type="submission" date="2022-10" db="EMBL/GenBank/DDBJ databases">
        <title>Tapping the CABI collections for fungal endophytes: first genome assemblies for Collariella, Neodidymelliopsis, Ascochyta clinopodiicola, Didymella pomorum, Didymosphaeria variabile, Neocosmospora piperis and Neocucurbitaria cava.</title>
        <authorList>
            <person name="Hill R."/>
        </authorList>
    </citation>
    <scope>NUCLEOTIDE SEQUENCE</scope>
    <source>
        <strain evidence="1">IMI 356815</strain>
    </source>
</reference>
<name>A0A9W8XRE8_9PLEO</name>
<evidence type="ECO:0000313" key="1">
    <source>
        <dbReference type="EMBL" id="KAJ4357496.1"/>
    </source>
</evidence>
<organism evidence="1 2">
    <name type="scientific">Didymosphaeria variabile</name>
    <dbReference type="NCBI Taxonomy" id="1932322"/>
    <lineage>
        <taxon>Eukaryota</taxon>
        <taxon>Fungi</taxon>
        <taxon>Dikarya</taxon>
        <taxon>Ascomycota</taxon>
        <taxon>Pezizomycotina</taxon>
        <taxon>Dothideomycetes</taxon>
        <taxon>Pleosporomycetidae</taxon>
        <taxon>Pleosporales</taxon>
        <taxon>Massarineae</taxon>
        <taxon>Didymosphaeriaceae</taxon>
        <taxon>Didymosphaeria</taxon>
    </lineage>
</organism>
<dbReference type="AlphaFoldDB" id="A0A9W8XRE8"/>
<keyword evidence="2" id="KW-1185">Reference proteome</keyword>